<feature type="region of interest" description="Disordered" evidence="7">
    <location>
        <begin position="868"/>
        <end position="890"/>
    </location>
</feature>
<sequence>MVVNLARYGSLRHSGYDDIDNAKTGQGLEVEELGTTGYDTPIVEEMPVEMDRGGESKTELVRGLSQRCISFIALGGVIGSGLFIGTGTALSAGPGSALIAYSIVSVIIYFTMTSLGELATYLPIPGSFNAYGTRFVDPAFGFALSWNYWLNWVSTVAYEAGAVAIPISYWLPQVNFAVWGISLMVIVVTINCITVRGYGEAEFWFALIKIMAICMFIIVGIAVAAGGLGGHHYGFEMWRYKKAPFVSGFGGVLNTFIQAGFSMQGSELVGVVAAESQRPAKLIPRATRQIVFRLAIFFVLSVFIMGLIIPYDDPQLINMDSGNDSGVISPFTIVFLKAGIEPAAHIMNAVMVTSSISACSSGLYAACRTVHVMAMQGHAPKILGRTTRRGVPLHALLFCAVVTLCLWAFNFVGQGIVFVFLTGVSGVAGYLAWASICVVHIRFRMAWKRQGHQLDELRYRAPLYPFGPVFCFVLICVVIFGQAYPSFQNGFDKITFFSSFLELPLFALFWIGWKRWKRTKVVALATMDLDSGARGGLTLEEEDDMLAEPSRRGFKAAALKQLHDSSRQRADEQQPDRSHVGVYTAAQDAQIPVSDSGEDEEPSLLGRLHQSQSSRKTPKMDLIPTHGSPRFVKRSAHMSEQSRYDAVGYPKSTRVSHALRKQQSAATLRSPPTSYITSHQLPSSSPQVSAIAEPQSRLKGFEMRVVNTHSGKAVVRAPILTESASGSRKGHKDEVPVLPPPSAAELRYNAQRALISTTAVLRSAIGSKATTGRQHATIGVKVGGSGRRTRRITRTMSDQVHSPSATAANVKDGIARPSGGFHINMQFASEDEKQLEKKPAVSASGYAGLEQGRASSSSMLEQWGISTTHGADDTEHGSDMEDGGSESGADHATKKRMMQLMSGEGSTAQSPRTVTMTRRLSSAGPDDKRGSQVVLSDESQKLIESIFSGRLSIGNNSDRRFSREEYRVQAYDQKKSEARSIENAMSNKRSPQPLPQHVAGDSHSAVMPERDGTKMRKPSFWSMFRGANGSQRREPTADEKVQ</sequence>
<evidence type="ECO:0000313" key="10">
    <source>
        <dbReference type="EMBL" id="KAJ2757387.1"/>
    </source>
</evidence>
<dbReference type="InterPro" id="IPR004841">
    <property type="entry name" value="AA-permease/SLC12A_dom"/>
</dbReference>
<feature type="transmembrane region" description="Helical" evidence="8">
    <location>
        <begin position="346"/>
        <end position="370"/>
    </location>
</feature>
<dbReference type="Proteomes" id="UP001140011">
    <property type="component" value="Unassembled WGS sequence"/>
</dbReference>
<dbReference type="PROSITE" id="PS00218">
    <property type="entry name" value="AMINO_ACID_PERMEASE_1"/>
    <property type="match status" value="1"/>
</dbReference>
<organism evidence="10 11">
    <name type="scientific">Coemansia pectinata</name>
    <dbReference type="NCBI Taxonomy" id="1052879"/>
    <lineage>
        <taxon>Eukaryota</taxon>
        <taxon>Fungi</taxon>
        <taxon>Fungi incertae sedis</taxon>
        <taxon>Zoopagomycota</taxon>
        <taxon>Kickxellomycotina</taxon>
        <taxon>Kickxellomycetes</taxon>
        <taxon>Kickxellales</taxon>
        <taxon>Kickxellaceae</taxon>
        <taxon>Coemansia</taxon>
    </lineage>
</organism>
<feature type="region of interest" description="Disordered" evidence="7">
    <location>
        <begin position="961"/>
        <end position="1042"/>
    </location>
</feature>
<feature type="transmembrane region" description="Helical" evidence="8">
    <location>
        <begin position="204"/>
        <end position="229"/>
    </location>
</feature>
<feature type="region of interest" description="Disordered" evidence="7">
    <location>
        <begin position="655"/>
        <end position="692"/>
    </location>
</feature>
<accession>A0A9W8H3N3</accession>
<evidence type="ECO:0000256" key="8">
    <source>
        <dbReference type="SAM" id="Phobius"/>
    </source>
</evidence>
<keyword evidence="5 8" id="KW-1133">Transmembrane helix</keyword>
<dbReference type="InterPro" id="IPR050524">
    <property type="entry name" value="APC_YAT"/>
</dbReference>
<feature type="transmembrane region" description="Helical" evidence="8">
    <location>
        <begin position="98"/>
        <end position="124"/>
    </location>
</feature>
<evidence type="ECO:0000256" key="2">
    <source>
        <dbReference type="ARBA" id="ARBA00022448"/>
    </source>
</evidence>
<feature type="compositionally biased region" description="Basic and acidic residues" evidence="7">
    <location>
        <begin position="1031"/>
        <end position="1042"/>
    </location>
</feature>
<feature type="region of interest" description="Disordered" evidence="7">
    <location>
        <begin position="903"/>
        <end position="934"/>
    </location>
</feature>
<dbReference type="EMBL" id="JANBUH010000002">
    <property type="protein sequence ID" value="KAJ2757387.1"/>
    <property type="molecule type" value="Genomic_DNA"/>
</dbReference>
<comment type="subcellular location">
    <subcellularLocation>
        <location evidence="1">Membrane</location>
        <topology evidence="1">Multi-pass membrane protein</topology>
    </subcellularLocation>
</comment>
<evidence type="ECO:0000256" key="5">
    <source>
        <dbReference type="ARBA" id="ARBA00022989"/>
    </source>
</evidence>
<evidence type="ECO:0000256" key="6">
    <source>
        <dbReference type="ARBA" id="ARBA00023136"/>
    </source>
</evidence>
<dbReference type="AlphaFoldDB" id="A0A9W8H3N3"/>
<feature type="transmembrane region" description="Helical" evidence="8">
    <location>
        <begin position="462"/>
        <end position="482"/>
    </location>
</feature>
<evidence type="ECO:0000256" key="4">
    <source>
        <dbReference type="ARBA" id="ARBA00022970"/>
    </source>
</evidence>
<dbReference type="GO" id="GO:0016020">
    <property type="term" value="C:membrane"/>
    <property type="evidence" value="ECO:0007669"/>
    <property type="project" value="UniProtKB-SubCell"/>
</dbReference>
<feature type="compositionally biased region" description="Basic and acidic residues" evidence="7">
    <location>
        <begin position="870"/>
        <end position="879"/>
    </location>
</feature>
<evidence type="ECO:0000256" key="1">
    <source>
        <dbReference type="ARBA" id="ARBA00004141"/>
    </source>
</evidence>
<evidence type="ECO:0000256" key="3">
    <source>
        <dbReference type="ARBA" id="ARBA00022692"/>
    </source>
</evidence>
<feature type="transmembrane region" description="Helical" evidence="8">
    <location>
        <begin position="176"/>
        <end position="198"/>
    </location>
</feature>
<dbReference type="Pfam" id="PF00324">
    <property type="entry name" value="AA_permease"/>
    <property type="match status" value="1"/>
</dbReference>
<keyword evidence="11" id="KW-1185">Reference proteome</keyword>
<dbReference type="PANTHER" id="PTHR43341">
    <property type="entry name" value="AMINO ACID PERMEASE"/>
    <property type="match status" value="1"/>
</dbReference>
<feature type="transmembrane region" description="Helical" evidence="8">
    <location>
        <begin position="391"/>
        <end position="409"/>
    </location>
</feature>
<feature type="region of interest" description="Disordered" evidence="7">
    <location>
        <begin position="587"/>
        <end position="636"/>
    </location>
</feature>
<feature type="transmembrane region" description="Helical" evidence="8">
    <location>
        <begin position="290"/>
        <end position="311"/>
    </location>
</feature>
<dbReference type="OrthoDB" id="3900342at2759"/>
<proteinExistence type="predicted"/>
<reference evidence="10" key="1">
    <citation type="submission" date="2022-07" db="EMBL/GenBank/DDBJ databases">
        <title>Phylogenomic reconstructions and comparative analyses of Kickxellomycotina fungi.</title>
        <authorList>
            <person name="Reynolds N.K."/>
            <person name="Stajich J.E."/>
            <person name="Barry K."/>
            <person name="Grigoriev I.V."/>
            <person name="Crous P."/>
            <person name="Smith M.E."/>
        </authorList>
    </citation>
    <scope>NUCLEOTIDE SEQUENCE</scope>
    <source>
        <strain evidence="10">BCRC 34297</strain>
    </source>
</reference>
<keyword evidence="6 8" id="KW-0472">Membrane</keyword>
<feature type="transmembrane region" description="Helical" evidence="8">
    <location>
        <begin position="494"/>
        <end position="513"/>
    </location>
</feature>
<name>A0A9W8H3N3_9FUNG</name>
<dbReference type="PANTHER" id="PTHR43341:SF1">
    <property type="entry name" value="GENERAL AMINO-ACID PERMEASE GAP1"/>
    <property type="match status" value="1"/>
</dbReference>
<dbReference type="InterPro" id="IPR004840">
    <property type="entry name" value="Amino_acid_permease_CS"/>
</dbReference>
<evidence type="ECO:0000256" key="7">
    <source>
        <dbReference type="SAM" id="MobiDB-lite"/>
    </source>
</evidence>
<feature type="compositionally biased region" description="Basic and acidic residues" evidence="7">
    <location>
        <begin position="961"/>
        <end position="980"/>
    </location>
</feature>
<comment type="caution">
    <text evidence="10">The sequence shown here is derived from an EMBL/GenBank/DDBJ whole genome shotgun (WGS) entry which is preliminary data.</text>
</comment>
<dbReference type="Gene3D" id="1.20.1740.10">
    <property type="entry name" value="Amino acid/polyamine transporter I"/>
    <property type="match status" value="1"/>
</dbReference>
<feature type="compositionally biased region" description="Polar residues" evidence="7">
    <location>
        <begin position="904"/>
        <end position="920"/>
    </location>
</feature>
<dbReference type="GO" id="GO:0015171">
    <property type="term" value="F:amino acid transmembrane transporter activity"/>
    <property type="evidence" value="ECO:0007669"/>
    <property type="project" value="TreeGrafter"/>
</dbReference>
<feature type="transmembrane region" description="Helical" evidence="8">
    <location>
        <begin position="71"/>
        <end position="92"/>
    </location>
</feature>
<gene>
    <name evidence="10" type="ORF">GGI19_000106</name>
</gene>
<feature type="domain" description="Amino acid permease/ SLC12A" evidence="9">
    <location>
        <begin position="70"/>
        <end position="521"/>
    </location>
</feature>
<dbReference type="FunFam" id="1.20.1740.10:FF:000001">
    <property type="entry name" value="Amino acid permease"/>
    <property type="match status" value="1"/>
</dbReference>
<feature type="compositionally biased region" description="Polar residues" evidence="7">
    <location>
        <begin position="661"/>
        <end position="688"/>
    </location>
</feature>
<feature type="transmembrane region" description="Helical" evidence="8">
    <location>
        <begin position="415"/>
        <end position="441"/>
    </location>
</feature>
<keyword evidence="2" id="KW-0813">Transport</keyword>
<keyword evidence="3 8" id="KW-0812">Transmembrane</keyword>
<evidence type="ECO:0000259" key="9">
    <source>
        <dbReference type="Pfam" id="PF00324"/>
    </source>
</evidence>
<protein>
    <recommendedName>
        <fullName evidence="9">Amino acid permease/ SLC12A domain-containing protein</fullName>
    </recommendedName>
</protein>
<evidence type="ECO:0000313" key="11">
    <source>
        <dbReference type="Proteomes" id="UP001140011"/>
    </source>
</evidence>
<keyword evidence="4" id="KW-0029">Amino-acid transport</keyword>